<name>A0A537IQA7_9BACT</name>
<dbReference type="InterPro" id="IPR002155">
    <property type="entry name" value="Thiolase"/>
</dbReference>
<dbReference type="Pfam" id="PF02803">
    <property type="entry name" value="Thiolase_C"/>
    <property type="match status" value="1"/>
</dbReference>
<feature type="domain" description="Thiolase N-terminal" evidence="8">
    <location>
        <begin position="5"/>
        <end position="262"/>
    </location>
</feature>
<dbReference type="Gene3D" id="3.40.47.10">
    <property type="match status" value="1"/>
</dbReference>
<dbReference type="PIRSF" id="PIRSF000429">
    <property type="entry name" value="Ac-CoA_Ac_transf"/>
    <property type="match status" value="1"/>
</dbReference>
<protein>
    <recommendedName>
        <fullName evidence="5">acetyl-CoA C-acyltransferase</fullName>
        <ecNumber evidence="5">2.3.1.16</ecNumber>
    </recommendedName>
</protein>
<comment type="similarity">
    <text evidence="2 7">Belongs to the thiolase-like superfamily. Thiolase family.</text>
</comment>
<reference evidence="10 11" key="1">
    <citation type="journal article" date="2019" name="Nat. Microbiol.">
        <title>Mediterranean grassland soil C-N compound turnover is dependent on rainfall and depth, and is mediated by genomically divergent microorganisms.</title>
        <authorList>
            <person name="Diamond S."/>
            <person name="Andeer P.F."/>
            <person name="Li Z."/>
            <person name="Crits-Christoph A."/>
            <person name="Burstein D."/>
            <person name="Anantharaman K."/>
            <person name="Lane K.R."/>
            <person name="Thomas B.C."/>
            <person name="Pan C."/>
            <person name="Northen T.R."/>
            <person name="Banfield J.F."/>
        </authorList>
    </citation>
    <scope>NUCLEOTIDE SEQUENCE [LARGE SCALE GENOMIC DNA]</scope>
    <source>
        <strain evidence="10">NP_8</strain>
    </source>
</reference>
<dbReference type="EC" id="2.3.1.16" evidence="5"/>
<sequence>MREAVIVSAVRTAVGKAPRGTLKDTRPDEMAAAVIAEAVRRVPGMDPRDVEDVVLGCALPEAEQGLNVARIAALRAGLPHTVSGQTINRFCSSGLQAIAIAAEHIMSGFADVIVAGGTESMSLLPGQAGHQFRPNPDLVAHWPEVYISMGLTAENVARKYGVSREDQDAFAYRSHRRAAEAIGRGKFADETMPLTVKRWEHNGGNGPKASEVVFSIDEGVRYDTSLESLASLKPAFAKGGAVTAGNSSQTSDGAAAVVVMSGEKAGRLKAQPLAVFRSFATAGVPPEIMGIGPVEAVPKAVRLAGLTLSKIDLIELNEAFAAQTLAVMRQLDLDPEIVNVNGGAIALGHPLGCTGAKLTATLLHEMRRRNARYGLVTMCVGGGMGAAGVFERA</sequence>
<dbReference type="GO" id="GO:0006635">
    <property type="term" value="P:fatty acid beta-oxidation"/>
    <property type="evidence" value="ECO:0007669"/>
    <property type="project" value="TreeGrafter"/>
</dbReference>
<dbReference type="GO" id="GO:0005737">
    <property type="term" value="C:cytoplasm"/>
    <property type="evidence" value="ECO:0007669"/>
    <property type="project" value="UniProtKB-ARBA"/>
</dbReference>
<dbReference type="InterPro" id="IPR020613">
    <property type="entry name" value="Thiolase_CS"/>
</dbReference>
<dbReference type="InterPro" id="IPR020610">
    <property type="entry name" value="Thiolase_AS"/>
</dbReference>
<dbReference type="InterPro" id="IPR016039">
    <property type="entry name" value="Thiolase-like"/>
</dbReference>
<evidence type="ECO:0000256" key="6">
    <source>
        <dbReference type="PIRSR" id="PIRSR000429-1"/>
    </source>
</evidence>
<evidence type="ECO:0000259" key="8">
    <source>
        <dbReference type="Pfam" id="PF00108"/>
    </source>
</evidence>
<dbReference type="NCBIfam" id="TIGR01930">
    <property type="entry name" value="AcCoA-C-Actrans"/>
    <property type="match status" value="1"/>
</dbReference>
<dbReference type="Proteomes" id="UP000318834">
    <property type="component" value="Unassembled WGS sequence"/>
</dbReference>
<evidence type="ECO:0000256" key="4">
    <source>
        <dbReference type="ARBA" id="ARBA00023315"/>
    </source>
</evidence>
<evidence type="ECO:0000259" key="9">
    <source>
        <dbReference type="Pfam" id="PF02803"/>
    </source>
</evidence>
<dbReference type="InterPro" id="IPR050215">
    <property type="entry name" value="Thiolase-like_sf_Thiolase"/>
</dbReference>
<dbReference type="PANTHER" id="PTHR43853:SF21">
    <property type="entry name" value="STEROID 3-KETOACYL-COA THIOLASE"/>
    <property type="match status" value="1"/>
</dbReference>
<dbReference type="AlphaFoldDB" id="A0A537IQA7"/>
<organism evidence="10 11">
    <name type="scientific">Candidatus Segetimicrobium genomatis</name>
    <dbReference type="NCBI Taxonomy" id="2569760"/>
    <lineage>
        <taxon>Bacteria</taxon>
        <taxon>Bacillati</taxon>
        <taxon>Candidatus Sysuimicrobiota</taxon>
        <taxon>Candidatus Sysuimicrobiia</taxon>
        <taxon>Candidatus Sysuimicrobiales</taxon>
        <taxon>Candidatus Segetimicrobiaceae</taxon>
        <taxon>Candidatus Segetimicrobium</taxon>
    </lineage>
</organism>
<dbReference type="PROSITE" id="PS00098">
    <property type="entry name" value="THIOLASE_1"/>
    <property type="match status" value="1"/>
</dbReference>
<feature type="domain" description="Thiolase C-terminal" evidence="9">
    <location>
        <begin position="271"/>
        <end position="392"/>
    </location>
</feature>
<dbReference type="FunFam" id="3.40.47.10:FF:000010">
    <property type="entry name" value="Acetyl-CoA acetyltransferase (Thiolase)"/>
    <property type="match status" value="1"/>
</dbReference>
<keyword evidence="3 7" id="KW-0808">Transferase</keyword>
<dbReference type="SUPFAM" id="SSF53901">
    <property type="entry name" value="Thiolase-like"/>
    <property type="match status" value="2"/>
</dbReference>
<dbReference type="PANTHER" id="PTHR43853">
    <property type="entry name" value="3-KETOACYL-COA THIOLASE, PEROXISOMAL"/>
    <property type="match status" value="1"/>
</dbReference>
<comment type="pathway">
    <text evidence="1">Lipid metabolism.</text>
</comment>
<evidence type="ECO:0000256" key="2">
    <source>
        <dbReference type="ARBA" id="ARBA00010982"/>
    </source>
</evidence>
<evidence type="ECO:0000313" key="11">
    <source>
        <dbReference type="Proteomes" id="UP000318834"/>
    </source>
</evidence>
<dbReference type="Pfam" id="PF00108">
    <property type="entry name" value="Thiolase_N"/>
    <property type="match status" value="1"/>
</dbReference>
<evidence type="ECO:0000256" key="3">
    <source>
        <dbReference type="ARBA" id="ARBA00022679"/>
    </source>
</evidence>
<feature type="active site" description="Proton acceptor" evidence="6">
    <location>
        <position position="349"/>
    </location>
</feature>
<feature type="active site" description="Proton acceptor" evidence="6">
    <location>
        <position position="379"/>
    </location>
</feature>
<evidence type="ECO:0000256" key="5">
    <source>
        <dbReference type="ARBA" id="ARBA00024073"/>
    </source>
</evidence>
<feature type="active site" description="Acyl-thioester intermediate" evidence="6">
    <location>
        <position position="91"/>
    </location>
</feature>
<evidence type="ECO:0000256" key="1">
    <source>
        <dbReference type="ARBA" id="ARBA00005189"/>
    </source>
</evidence>
<dbReference type="InterPro" id="IPR020617">
    <property type="entry name" value="Thiolase_C"/>
</dbReference>
<proteinExistence type="inferred from homology"/>
<dbReference type="CDD" id="cd00751">
    <property type="entry name" value="thiolase"/>
    <property type="match status" value="1"/>
</dbReference>
<evidence type="ECO:0000313" key="10">
    <source>
        <dbReference type="EMBL" id="TMI72816.1"/>
    </source>
</evidence>
<evidence type="ECO:0000256" key="7">
    <source>
        <dbReference type="RuleBase" id="RU003557"/>
    </source>
</evidence>
<accession>A0A537IQA7</accession>
<dbReference type="GO" id="GO:0010124">
    <property type="term" value="P:phenylacetate catabolic process"/>
    <property type="evidence" value="ECO:0007669"/>
    <property type="project" value="TreeGrafter"/>
</dbReference>
<gene>
    <name evidence="10" type="ORF">E6H05_10700</name>
</gene>
<dbReference type="GO" id="GO:0003988">
    <property type="term" value="F:acetyl-CoA C-acyltransferase activity"/>
    <property type="evidence" value="ECO:0007669"/>
    <property type="project" value="UniProtKB-EC"/>
</dbReference>
<comment type="caution">
    <text evidence="10">The sequence shown here is derived from an EMBL/GenBank/DDBJ whole genome shotgun (WGS) entry which is preliminary data.</text>
</comment>
<dbReference type="EMBL" id="VBAP01000080">
    <property type="protein sequence ID" value="TMI72816.1"/>
    <property type="molecule type" value="Genomic_DNA"/>
</dbReference>
<dbReference type="PROSITE" id="PS00099">
    <property type="entry name" value="THIOLASE_3"/>
    <property type="match status" value="1"/>
</dbReference>
<dbReference type="InterPro" id="IPR020616">
    <property type="entry name" value="Thiolase_N"/>
</dbReference>
<dbReference type="InterPro" id="IPR020615">
    <property type="entry name" value="Thiolase_acyl_enz_int_AS"/>
</dbReference>
<dbReference type="PROSITE" id="PS00737">
    <property type="entry name" value="THIOLASE_2"/>
    <property type="match status" value="1"/>
</dbReference>
<keyword evidence="4 7" id="KW-0012">Acyltransferase</keyword>